<gene>
    <name evidence="1" type="ORF">EZS27_007998</name>
</gene>
<proteinExistence type="predicted"/>
<evidence type="ECO:0000313" key="1">
    <source>
        <dbReference type="EMBL" id="KAA6344379.1"/>
    </source>
</evidence>
<accession>A0A5J4SDZ4</accession>
<dbReference type="AlphaFoldDB" id="A0A5J4SDZ4"/>
<organism evidence="1">
    <name type="scientific">termite gut metagenome</name>
    <dbReference type="NCBI Taxonomy" id="433724"/>
    <lineage>
        <taxon>unclassified sequences</taxon>
        <taxon>metagenomes</taxon>
        <taxon>organismal metagenomes</taxon>
    </lineage>
</organism>
<protein>
    <submittedName>
        <fullName evidence="1">Uncharacterized protein</fullName>
    </submittedName>
</protein>
<dbReference type="EMBL" id="SNRY01000221">
    <property type="protein sequence ID" value="KAA6344379.1"/>
    <property type="molecule type" value="Genomic_DNA"/>
</dbReference>
<reference evidence="1" key="1">
    <citation type="submission" date="2019-03" db="EMBL/GenBank/DDBJ databases">
        <title>Single cell metagenomics reveals metabolic interactions within the superorganism composed of flagellate Streblomastix strix and complex community of Bacteroidetes bacteria on its surface.</title>
        <authorList>
            <person name="Treitli S.C."/>
            <person name="Kolisko M."/>
            <person name="Husnik F."/>
            <person name="Keeling P."/>
            <person name="Hampl V."/>
        </authorList>
    </citation>
    <scope>NUCLEOTIDE SEQUENCE</scope>
    <source>
        <strain evidence="1">STM</strain>
    </source>
</reference>
<sequence length="58" mass="6636">MKKEGTEKISILNSKKSSKNIGKTPGFYCFLYFYASNQSPYNVSTITKVPDEHIIKFI</sequence>
<comment type="caution">
    <text evidence="1">The sequence shown here is derived from an EMBL/GenBank/DDBJ whole genome shotgun (WGS) entry which is preliminary data.</text>
</comment>
<name>A0A5J4SDZ4_9ZZZZ</name>